<dbReference type="Proteomes" id="UP001217838">
    <property type="component" value="Unassembled WGS sequence"/>
</dbReference>
<sequence length="245" mass="24399">MSEAAASGESRASSSGGAESEASAARSGSASAEMGEIAAAGESRSWEGRAVVSPAEVAAWCEARGAGESTSETSFDASAMSSRAPSEGEDASRASRASRASESSEVAADPASEGAGETAESKGSSAGLELSVRDGRSEAWTLVRESSGGVADSVLAESEMALAEPATRTRVSESSWVAVEPALEGAGEIGASEISLAVREGRSRVARARESSEVAVEPALEGAGEIGESEMSLAGSSEASRASRA</sequence>
<reference evidence="2 3" key="1">
    <citation type="submission" date="2022-11" db="EMBL/GenBank/DDBJ databases">
        <title>Minimal conservation of predation-associated metabolite biosynthetic gene clusters underscores biosynthetic potential of Myxococcota including descriptions for ten novel species: Archangium lansinium sp. nov., Myxococcus landrumus sp. nov., Nannocystis bai.</title>
        <authorList>
            <person name="Ahearne A."/>
            <person name="Stevens C."/>
            <person name="Dowd S."/>
        </authorList>
    </citation>
    <scope>NUCLEOTIDE SEQUENCE [LARGE SCALE GENOMIC DNA]</scope>
    <source>
        <strain evidence="2 3">NCELM</strain>
    </source>
</reference>
<dbReference type="EMBL" id="JAQNDN010000013">
    <property type="protein sequence ID" value="MDC0670670.1"/>
    <property type="molecule type" value="Genomic_DNA"/>
</dbReference>
<name>A0ABT5B964_9BACT</name>
<gene>
    <name evidence="2" type="ORF">POL58_23135</name>
</gene>
<proteinExistence type="predicted"/>
<organism evidence="2 3">
    <name type="scientific">Nannocystis radixulma</name>
    <dbReference type="NCBI Taxonomy" id="2995305"/>
    <lineage>
        <taxon>Bacteria</taxon>
        <taxon>Pseudomonadati</taxon>
        <taxon>Myxococcota</taxon>
        <taxon>Polyangia</taxon>
        <taxon>Nannocystales</taxon>
        <taxon>Nannocystaceae</taxon>
        <taxon>Nannocystis</taxon>
    </lineage>
</organism>
<keyword evidence="3" id="KW-1185">Reference proteome</keyword>
<protein>
    <submittedName>
        <fullName evidence="2">Uncharacterized protein</fullName>
    </submittedName>
</protein>
<comment type="caution">
    <text evidence="2">The sequence shown here is derived from an EMBL/GenBank/DDBJ whole genome shotgun (WGS) entry which is preliminary data.</text>
</comment>
<evidence type="ECO:0000313" key="3">
    <source>
        <dbReference type="Proteomes" id="UP001217838"/>
    </source>
</evidence>
<evidence type="ECO:0000313" key="2">
    <source>
        <dbReference type="EMBL" id="MDC0670670.1"/>
    </source>
</evidence>
<feature type="compositionally biased region" description="Low complexity" evidence="1">
    <location>
        <begin position="1"/>
        <end position="33"/>
    </location>
</feature>
<feature type="compositionally biased region" description="Low complexity" evidence="1">
    <location>
        <begin position="94"/>
        <end position="108"/>
    </location>
</feature>
<feature type="region of interest" description="Disordered" evidence="1">
    <location>
        <begin position="1"/>
        <end position="131"/>
    </location>
</feature>
<accession>A0ABT5B964</accession>
<dbReference type="RefSeq" id="WP_272000500.1">
    <property type="nucleotide sequence ID" value="NZ_JAQNDN010000013.1"/>
</dbReference>
<feature type="region of interest" description="Disordered" evidence="1">
    <location>
        <begin position="216"/>
        <end position="245"/>
    </location>
</feature>
<feature type="compositionally biased region" description="Low complexity" evidence="1">
    <location>
        <begin position="232"/>
        <end position="245"/>
    </location>
</feature>
<feature type="compositionally biased region" description="Polar residues" evidence="1">
    <location>
        <begin position="68"/>
        <end position="84"/>
    </location>
</feature>
<evidence type="ECO:0000256" key="1">
    <source>
        <dbReference type="SAM" id="MobiDB-lite"/>
    </source>
</evidence>